<evidence type="ECO:0000256" key="3">
    <source>
        <dbReference type="ARBA" id="ARBA00022691"/>
    </source>
</evidence>
<dbReference type="GO" id="GO:0032259">
    <property type="term" value="P:methylation"/>
    <property type="evidence" value="ECO:0007669"/>
    <property type="project" value="UniProtKB-KW"/>
</dbReference>
<feature type="domain" description="Methyltransferase" evidence="4">
    <location>
        <begin position="49"/>
        <end position="148"/>
    </location>
</feature>
<reference evidence="5 6" key="1">
    <citation type="submission" date="2020-03" db="EMBL/GenBank/DDBJ databases">
        <title>Genomic Encyclopedia of Type Strains, Phase IV (KMG-IV): sequencing the most valuable type-strain genomes for metagenomic binning, comparative biology and taxonomic classification.</title>
        <authorList>
            <person name="Goeker M."/>
        </authorList>
    </citation>
    <scope>NUCLEOTIDE SEQUENCE [LARGE SCALE GENOMIC DNA]</scope>
    <source>
        <strain evidence="5 6">DSM 24233</strain>
    </source>
</reference>
<evidence type="ECO:0000259" key="4">
    <source>
        <dbReference type="Pfam" id="PF13649"/>
    </source>
</evidence>
<name>A0A846QVP1_9BACT</name>
<organism evidence="5 6">
    <name type="scientific">Desulfobaculum xiamenense</name>
    <dbReference type="NCBI Taxonomy" id="995050"/>
    <lineage>
        <taxon>Bacteria</taxon>
        <taxon>Pseudomonadati</taxon>
        <taxon>Thermodesulfobacteriota</taxon>
        <taxon>Desulfovibrionia</taxon>
        <taxon>Desulfovibrionales</taxon>
        <taxon>Desulfovibrionaceae</taxon>
        <taxon>Desulfobaculum</taxon>
    </lineage>
</organism>
<dbReference type="PANTHER" id="PTHR43464">
    <property type="entry name" value="METHYLTRANSFERASE"/>
    <property type="match status" value="1"/>
</dbReference>
<evidence type="ECO:0000313" key="5">
    <source>
        <dbReference type="EMBL" id="NJB69184.1"/>
    </source>
</evidence>
<keyword evidence="1 5" id="KW-0489">Methyltransferase</keyword>
<accession>A0A846QVP1</accession>
<dbReference type="Gene3D" id="3.40.50.150">
    <property type="entry name" value="Vaccinia Virus protein VP39"/>
    <property type="match status" value="1"/>
</dbReference>
<dbReference type="Gene3D" id="2.20.130.10">
    <property type="entry name" value="CAC2371-like domains"/>
    <property type="match status" value="1"/>
</dbReference>
<keyword evidence="6" id="KW-1185">Reference proteome</keyword>
<dbReference type="CDD" id="cd02440">
    <property type="entry name" value="AdoMet_MTases"/>
    <property type="match status" value="1"/>
</dbReference>
<evidence type="ECO:0000256" key="1">
    <source>
        <dbReference type="ARBA" id="ARBA00022603"/>
    </source>
</evidence>
<keyword evidence="3" id="KW-0949">S-adenosyl-L-methionine</keyword>
<dbReference type="AlphaFoldDB" id="A0A846QVP1"/>
<dbReference type="RefSeq" id="WP_167942275.1">
    <property type="nucleotide sequence ID" value="NZ_JAATJA010000004.1"/>
</dbReference>
<gene>
    <name evidence="5" type="ORF">GGQ74_002881</name>
</gene>
<dbReference type="GO" id="GO:0008168">
    <property type="term" value="F:methyltransferase activity"/>
    <property type="evidence" value="ECO:0007669"/>
    <property type="project" value="UniProtKB-KW"/>
</dbReference>
<dbReference type="EMBL" id="JAATJA010000004">
    <property type="protein sequence ID" value="NJB69184.1"/>
    <property type="molecule type" value="Genomic_DNA"/>
</dbReference>
<dbReference type="SUPFAM" id="SSF53335">
    <property type="entry name" value="S-adenosyl-L-methionine-dependent methyltransferases"/>
    <property type="match status" value="1"/>
</dbReference>
<dbReference type="InterPro" id="IPR029063">
    <property type="entry name" value="SAM-dependent_MTases_sf"/>
</dbReference>
<dbReference type="InterPro" id="IPR041698">
    <property type="entry name" value="Methyltransf_25"/>
</dbReference>
<dbReference type="Proteomes" id="UP000580856">
    <property type="component" value="Unassembled WGS sequence"/>
</dbReference>
<proteinExistence type="predicted"/>
<sequence>MHDENRTTHDVFDDYAKYYDLLYDDKPYAEEAAFAARLVTAHCPNAREVLELGCGSGRHAEHLARAGFSVCGVERSPAMLDAARARRATLDAATAARIDLREGDILDLDLGHRFDAVVSLFHVMSYMTTNADLRAAFGAAARHLRPGGVFVFDCWYGPCVLAEPPREARRTAQADGIRLERMTRPELDVRANAVSVHFELTVDREDEPPRTIRETHRMRYLFSPEVEGFMEEAGLALAESGEWMTGRAADRDTFGVYFVGVLRG</sequence>
<comment type="caution">
    <text evidence="5">The sequence shown here is derived from an EMBL/GenBank/DDBJ whole genome shotgun (WGS) entry which is preliminary data.</text>
</comment>
<keyword evidence="2 5" id="KW-0808">Transferase</keyword>
<protein>
    <submittedName>
        <fullName evidence="5">SAM-dependent methyltransferase</fullName>
    </submittedName>
</protein>
<evidence type="ECO:0000313" key="6">
    <source>
        <dbReference type="Proteomes" id="UP000580856"/>
    </source>
</evidence>
<evidence type="ECO:0000256" key="2">
    <source>
        <dbReference type="ARBA" id="ARBA00022679"/>
    </source>
</evidence>
<dbReference type="Pfam" id="PF13649">
    <property type="entry name" value="Methyltransf_25"/>
    <property type="match status" value="1"/>
</dbReference>
<dbReference type="PANTHER" id="PTHR43464:SF19">
    <property type="entry name" value="UBIQUINONE BIOSYNTHESIS O-METHYLTRANSFERASE, MITOCHONDRIAL"/>
    <property type="match status" value="1"/>
</dbReference>